<dbReference type="SUPFAM" id="SSF53706">
    <property type="entry name" value="Formate dehydrogenase/DMSO reductase, domains 1-3"/>
    <property type="match status" value="1"/>
</dbReference>
<accession>A0A917JUA3</accession>
<evidence type="ECO:0000256" key="8">
    <source>
        <dbReference type="ARBA" id="ARBA00023014"/>
    </source>
</evidence>
<comment type="caution">
    <text evidence="11">The sequence shown here is derived from an EMBL/GenBank/DDBJ whole genome shotgun (WGS) entry which is preliminary data.</text>
</comment>
<dbReference type="SUPFAM" id="SSF50692">
    <property type="entry name" value="ADC-like"/>
    <property type="match status" value="1"/>
</dbReference>
<protein>
    <submittedName>
        <fullName evidence="11">Dimethyl sulfoxide reductase subunit A</fullName>
    </submittedName>
</protein>
<evidence type="ECO:0000256" key="2">
    <source>
        <dbReference type="ARBA" id="ARBA00010312"/>
    </source>
</evidence>
<dbReference type="InterPro" id="IPR006963">
    <property type="entry name" value="Mopterin_OxRdtase_4Fe-4S_dom"/>
</dbReference>
<keyword evidence="6" id="KW-0560">Oxidoreductase</keyword>
<evidence type="ECO:0000256" key="7">
    <source>
        <dbReference type="ARBA" id="ARBA00023004"/>
    </source>
</evidence>
<evidence type="ECO:0000256" key="1">
    <source>
        <dbReference type="ARBA" id="ARBA00001942"/>
    </source>
</evidence>
<feature type="domain" description="4Fe-4S Mo/W bis-MGD-type" evidence="10">
    <location>
        <begin position="48"/>
        <end position="110"/>
    </location>
</feature>
<dbReference type="GO" id="GO:0009055">
    <property type="term" value="F:electron transfer activity"/>
    <property type="evidence" value="ECO:0007669"/>
    <property type="project" value="TreeGrafter"/>
</dbReference>
<sequence length="854" mass="93654">MERRSFLKMSAAMSCAASVVGCGSSDTRSSSDPEKPPVTTTDPQPAAEVVNWSACLVNCGSNCPLKVYSKDGVITRVSSEHETADTYGVDQQIRACPRGLSMRQRNYAPDRLTKPMKRVGPRGEGQFVAITWDEAFQEIAAKIQQVNQDYGPEAIYCHYGTGAYYGFANNKSTWHRLLNLTGGFLNHHWDYSWAGVYAACMASYGYQWDSIAGSSLSEIANSDLFVGFGFNPNEIRMSGSGEGYDFVKALESNQQNIQVYMVDPRYTDSMRGLEHHWLAIRPGTDAALIEAVIYQLIHSGWVNTNAKSFLDTYCVGFDKASLEQAKRDIEAHPEPFIQQHAQYIDPDDNYHDYILGLGKYAAQGARTATWAAAICGVTETDIVALADAIMTAQTPYITAGAGISRHANGDQATRAVYTLAMMTGKIGRSGVNSGAMPRNYGFPMAKMPTGTNPVDVTIPVFTWSDAIVRGASFTGISDGVRYTASGAVENKVDNNTAALPHNIKMVINCAGNALVNQHSDSNATAAILADESLCEMIVVCDCWMTPSARYADILLPDTTWLESEDYANDSYASGQLAYLTMMSSSLKPLGDAKSMYDICSGIAEKLGVQQAFTEGRTTQQWCEELYQQTRAKNPDVVMPESYAEAQQQGLFRKHVPEAHIAYRDYIQDPLANPRQTVSGKFEIYSISLARKAATWTLNAGDLITPLPQYVVTWDGFEDPATRDDYPIQLCGYHTKGRTHSSFHNVPWMREAVEDAVWLHPLQAQERGLTTGDRVVVFNARGTIRTQVKVTPRVSPGVAMLGQGAWYAPSQNQEVGPSGHVIDTGGCLNVLTKYHPSPIAKGNPQHTNRVQIQKA</sequence>
<dbReference type="InterPro" id="IPR006657">
    <property type="entry name" value="MoPterin_dinucl-bd_dom"/>
</dbReference>
<dbReference type="GO" id="GO:0030151">
    <property type="term" value="F:molybdenum ion binding"/>
    <property type="evidence" value="ECO:0007669"/>
    <property type="project" value="InterPro"/>
</dbReference>
<proteinExistence type="inferred from homology"/>
<keyword evidence="8" id="KW-0411">Iron-sulfur</keyword>
<dbReference type="RefSeq" id="WP_188920338.1">
    <property type="nucleotide sequence ID" value="NZ_BMPZ01000004.1"/>
</dbReference>
<evidence type="ECO:0000313" key="11">
    <source>
        <dbReference type="EMBL" id="GGI82407.1"/>
    </source>
</evidence>
<dbReference type="InterPro" id="IPR011888">
    <property type="entry name" value="Anaer_DMSO_reductase"/>
</dbReference>
<dbReference type="PROSITE" id="PS00551">
    <property type="entry name" value="MOLYBDOPTERIN_PROK_1"/>
    <property type="match status" value="1"/>
</dbReference>
<keyword evidence="4" id="KW-0500">Molybdenum</keyword>
<dbReference type="NCBIfam" id="TIGR02166">
    <property type="entry name" value="dmsA_ynfE"/>
    <property type="match status" value="1"/>
</dbReference>
<name>A0A917JUA3_9GAMM</name>
<evidence type="ECO:0000256" key="3">
    <source>
        <dbReference type="ARBA" id="ARBA00022485"/>
    </source>
</evidence>
<dbReference type="GO" id="GO:0009389">
    <property type="term" value="F:dimethyl sulfoxide reductase activity"/>
    <property type="evidence" value="ECO:0007669"/>
    <property type="project" value="InterPro"/>
</dbReference>
<dbReference type="SMART" id="SM00926">
    <property type="entry name" value="Molybdop_Fe4S4"/>
    <property type="match status" value="1"/>
</dbReference>
<dbReference type="Gene3D" id="3.40.50.12440">
    <property type="match status" value="1"/>
</dbReference>
<organism evidence="11 12">
    <name type="scientific">Shewanella gelidii</name>
    <dbReference type="NCBI Taxonomy" id="1642821"/>
    <lineage>
        <taxon>Bacteria</taxon>
        <taxon>Pseudomonadati</taxon>
        <taxon>Pseudomonadota</taxon>
        <taxon>Gammaproteobacteria</taxon>
        <taxon>Alteromonadales</taxon>
        <taxon>Shewanellaceae</taxon>
        <taxon>Shewanella</taxon>
    </lineage>
</organism>
<dbReference type="PANTHER" id="PTHR43742">
    <property type="entry name" value="TRIMETHYLAMINE-N-OXIDE REDUCTASE"/>
    <property type="match status" value="1"/>
</dbReference>
<dbReference type="InterPro" id="IPR009010">
    <property type="entry name" value="Asp_de-COase-like_dom_sf"/>
</dbReference>
<dbReference type="Gene3D" id="3.40.50.740">
    <property type="match status" value="2"/>
</dbReference>
<dbReference type="PROSITE" id="PS00490">
    <property type="entry name" value="MOLYBDOPTERIN_PROK_2"/>
    <property type="match status" value="1"/>
</dbReference>
<evidence type="ECO:0000256" key="4">
    <source>
        <dbReference type="ARBA" id="ARBA00022505"/>
    </source>
</evidence>
<dbReference type="GO" id="GO:0030288">
    <property type="term" value="C:outer membrane-bounded periplasmic space"/>
    <property type="evidence" value="ECO:0007669"/>
    <property type="project" value="TreeGrafter"/>
</dbReference>
<comment type="cofactor">
    <cofactor evidence="1">
        <name>Mo-bis(molybdopterin guanine dinucleotide)</name>
        <dbReference type="ChEBI" id="CHEBI:60539"/>
    </cofactor>
</comment>
<dbReference type="PROSITE" id="PS51257">
    <property type="entry name" value="PROKAR_LIPOPROTEIN"/>
    <property type="match status" value="1"/>
</dbReference>
<reference evidence="11" key="2">
    <citation type="submission" date="2020-09" db="EMBL/GenBank/DDBJ databases">
        <authorList>
            <person name="Sun Q."/>
            <person name="Ohkuma M."/>
        </authorList>
    </citation>
    <scope>NUCLEOTIDE SEQUENCE</scope>
    <source>
        <strain evidence="11">JCM 30804</strain>
    </source>
</reference>
<dbReference type="InterPro" id="IPR050612">
    <property type="entry name" value="Prok_Mopterin_Oxidored"/>
</dbReference>
<dbReference type="EMBL" id="BMPZ01000004">
    <property type="protein sequence ID" value="GGI82407.1"/>
    <property type="molecule type" value="Genomic_DNA"/>
</dbReference>
<dbReference type="InterPro" id="IPR006656">
    <property type="entry name" value="Mopterin_OxRdtase"/>
</dbReference>
<dbReference type="Pfam" id="PF01568">
    <property type="entry name" value="Molydop_binding"/>
    <property type="match status" value="1"/>
</dbReference>
<dbReference type="InterPro" id="IPR006655">
    <property type="entry name" value="Mopterin_OxRdtase_prok_CS"/>
</dbReference>
<feature type="region of interest" description="Disordered" evidence="9">
    <location>
        <begin position="21"/>
        <end position="44"/>
    </location>
</feature>
<dbReference type="Gene3D" id="2.40.40.20">
    <property type="match status" value="1"/>
</dbReference>
<evidence type="ECO:0000313" key="12">
    <source>
        <dbReference type="Proteomes" id="UP000613743"/>
    </source>
</evidence>
<evidence type="ECO:0000256" key="5">
    <source>
        <dbReference type="ARBA" id="ARBA00022723"/>
    </source>
</evidence>
<dbReference type="GO" id="GO:0043546">
    <property type="term" value="F:molybdopterin cofactor binding"/>
    <property type="evidence" value="ECO:0007669"/>
    <property type="project" value="InterPro"/>
</dbReference>
<dbReference type="Proteomes" id="UP000613743">
    <property type="component" value="Unassembled WGS sequence"/>
</dbReference>
<evidence type="ECO:0000259" key="10">
    <source>
        <dbReference type="PROSITE" id="PS51669"/>
    </source>
</evidence>
<dbReference type="Gene3D" id="3.40.228.10">
    <property type="entry name" value="Dimethylsulfoxide Reductase, domain 2"/>
    <property type="match status" value="1"/>
</dbReference>
<evidence type="ECO:0000256" key="6">
    <source>
        <dbReference type="ARBA" id="ARBA00023002"/>
    </source>
</evidence>
<dbReference type="GO" id="GO:0051539">
    <property type="term" value="F:4 iron, 4 sulfur cluster binding"/>
    <property type="evidence" value="ECO:0007669"/>
    <property type="project" value="UniProtKB-KW"/>
</dbReference>
<keyword evidence="12" id="KW-1185">Reference proteome</keyword>
<gene>
    <name evidence="11" type="primary">dmsA</name>
    <name evidence="11" type="ORF">GCM10009332_19520</name>
</gene>
<dbReference type="Pfam" id="PF00384">
    <property type="entry name" value="Molybdopterin"/>
    <property type="match status" value="1"/>
</dbReference>
<keyword evidence="5" id="KW-0479">Metal-binding</keyword>
<dbReference type="InterPro" id="IPR027467">
    <property type="entry name" value="MopterinOxRdtase_cofactor_BS"/>
</dbReference>
<dbReference type="GO" id="GO:0009061">
    <property type="term" value="P:anaerobic respiration"/>
    <property type="evidence" value="ECO:0007669"/>
    <property type="project" value="TreeGrafter"/>
</dbReference>
<reference evidence="11" key="1">
    <citation type="journal article" date="2014" name="Int. J. Syst. Evol. Microbiol.">
        <title>Complete genome sequence of Corynebacterium casei LMG S-19264T (=DSM 44701T), isolated from a smear-ripened cheese.</title>
        <authorList>
            <consortium name="US DOE Joint Genome Institute (JGI-PGF)"/>
            <person name="Walter F."/>
            <person name="Albersmeier A."/>
            <person name="Kalinowski J."/>
            <person name="Ruckert C."/>
        </authorList>
    </citation>
    <scope>NUCLEOTIDE SEQUENCE</scope>
    <source>
        <strain evidence="11">JCM 30804</strain>
    </source>
</reference>
<dbReference type="Pfam" id="PF04879">
    <property type="entry name" value="Molybdop_Fe4S4"/>
    <property type="match status" value="1"/>
</dbReference>
<dbReference type="PANTHER" id="PTHR43742:SF3">
    <property type="entry name" value="DIMETHYL SULFOXIDE REDUCTASE DMSA"/>
    <property type="match status" value="1"/>
</dbReference>
<keyword evidence="3" id="KW-0004">4Fe-4S</keyword>
<dbReference type="AlphaFoldDB" id="A0A917JUA3"/>
<evidence type="ECO:0000256" key="9">
    <source>
        <dbReference type="SAM" id="MobiDB-lite"/>
    </source>
</evidence>
<comment type="similarity">
    <text evidence="2">Belongs to the prokaryotic molybdopterin-containing oxidoreductase family.</text>
</comment>
<dbReference type="PROSITE" id="PS51669">
    <property type="entry name" value="4FE4S_MOW_BIS_MGD"/>
    <property type="match status" value="1"/>
</dbReference>
<keyword evidence="7" id="KW-0408">Iron</keyword>